<dbReference type="GO" id="GO:0005524">
    <property type="term" value="F:ATP binding"/>
    <property type="evidence" value="ECO:0007669"/>
    <property type="project" value="UniProtKB-KW"/>
</dbReference>
<dbReference type="SUPFAM" id="SSF140931">
    <property type="entry name" value="Fic-like"/>
    <property type="match status" value="1"/>
</dbReference>
<keyword evidence="5" id="KW-1185">Reference proteome</keyword>
<dbReference type="Pfam" id="PF02661">
    <property type="entry name" value="Fic"/>
    <property type="match status" value="1"/>
</dbReference>
<feature type="binding site" evidence="2">
    <location>
        <position position="291"/>
    </location>
    <ligand>
        <name>ATP</name>
        <dbReference type="ChEBI" id="CHEBI:30616"/>
    </ligand>
</feature>
<name>A0A845QIK5_9FIRM</name>
<accession>A0A845QIK5</accession>
<protein>
    <submittedName>
        <fullName evidence="4">Fic family protein</fullName>
    </submittedName>
</protein>
<dbReference type="InterPro" id="IPR003812">
    <property type="entry name" value="Fido"/>
</dbReference>
<comment type="caution">
    <text evidence="4">The sequence shown here is derived from an EMBL/GenBank/DDBJ whole genome shotgun (WGS) entry which is preliminary data.</text>
</comment>
<keyword evidence="2" id="KW-0547">Nucleotide-binding</keyword>
<proteinExistence type="predicted"/>
<evidence type="ECO:0000313" key="4">
    <source>
        <dbReference type="EMBL" id="NBH61386.1"/>
    </source>
</evidence>
<dbReference type="InterPro" id="IPR040198">
    <property type="entry name" value="Fido_containing"/>
</dbReference>
<dbReference type="Proteomes" id="UP000446866">
    <property type="component" value="Unassembled WGS sequence"/>
</dbReference>
<keyword evidence="2" id="KW-0067">ATP-binding</keyword>
<evidence type="ECO:0000256" key="1">
    <source>
        <dbReference type="PIRSR" id="PIRSR640198-1"/>
    </source>
</evidence>
<feature type="binding site" evidence="2">
    <location>
        <begin position="283"/>
        <end position="284"/>
    </location>
    <ligand>
        <name>ATP</name>
        <dbReference type="ChEBI" id="CHEBI:30616"/>
    </ligand>
</feature>
<feature type="domain" description="Fido" evidence="3">
    <location>
        <begin position="156"/>
        <end position="305"/>
    </location>
</feature>
<dbReference type="InterPro" id="IPR036597">
    <property type="entry name" value="Fido-like_dom_sf"/>
</dbReference>
<feature type="active site" evidence="1">
    <location>
        <position position="242"/>
    </location>
</feature>
<evidence type="ECO:0000256" key="2">
    <source>
        <dbReference type="PIRSR" id="PIRSR640198-2"/>
    </source>
</evidence>
<dbReference type="PANTHER" id="PTHR13504:SF40">
    <property type="entry name" value="FIDO DOMAIN-CONTAINING PROTEIN"/>
    <property type="match status" value="1"/>
</dbReference>
<dbReference type="Gene3D" id="1.10.3290.10">
    <property type="entry name" value="Fido-like domain"/>
    <property type="match status" value="1"/>
</dbReference>
<feature type="binding site" evidence="2">
    <location>
        <begin position="246"/>
        <end position="253"/>
    </location>
    <ligand>
        <name>ATP</name>
        <dbReference type="ChEBI" id="CHEBI:30616"/>
    </ligand>
</feature>
<dbReference type="PANTHER" id="PTHR13504">
    <property type="entry name" value="FIDO DOMAIN-CONTAINING PROTEIN DDB_G0283145"/>
    <property type="match status" value="1"/>
</dbReference>
<sequence>MIKYSENYLKGRIFMSYKLLSKVYYKNKDIFETEFAARKNRADTISLGFQIGDYEAFYVNHPEFALQMARLYKKFAQLEKLCAVLPGVAYKFYERNCLIDEIIITNDIEGIRSTRKEIISVMETDEHAPKKGRFAGLVEKYMFLENGSAPYEIALETSQDVRNLYDEIVLAEIEKPNWPDGEIFRKDLAEVISGTQQVKHKGVYPEQKIIEYIDQTLALFKRQDILNLHKVAILHYMIGYVHPFYDGNGRLSRFLSSYLLKKEFNTLTALRLAYTIKENKSEYYKAFDICNNGLNRGELTYFLIYFSEVVERSIDSLIEKLEEGRDMLNAYRKALKIKYDGCNENERRRTIDVLWFLIQNAIFSNEPLGKSQLAGLLRVGVSAAHSYVMDLINSGVPIAIEKEGRKLVYKLEPASLLEFLRS</sequence>
<reference evidence="4 5" key="1">
    <citation type="submission" date="2018-08" db="EMBL/GenBank/DDBJ databases">
        <title>Murine metabolic-syndrome-specific gut microbial biobank.</title>
        <authorList>
            <person name="Liu C."/>
        </authorList>
    </citation>
    <scope>NUCLEOTIDE SEQUENCE [LARGE SCALE GENOMIC DNA]</scope>
    <source>
        <strain evidence="4 5">28</strain>
    </source>
</reference>
<gene>
    <name evidence="4" type="ORF">D0435_06940</name>
</gene>
<evidence type="ECO:0000313" key="5">
    <source>
        <dbReference type="Proteomes" id="UP000446866"/>
    </source>
</evidence>
<evidence type="ECO:0000259" key="3">
    <source>
        <dbReference type="PROSITE" id="PS51459"/>
    </source>
</evidence>
<dbReference type="EMBL" id="QXWK01000011">
    <property type="protein sequence ID" value="NBH61386.1"/>
    <property type="molecule type" value="Genomic_DNA"/>
</dbReference>
<organism evidence="4 5">
    <name type="scientific">Anaerotruncus colihominis</name>
    <dbReference type="NCBI Taxonomy" id="169435"/>
    <lineage>
        <taxon>Bacteria</taxon>
        <taxon>Bacillati</taxon>
        <taxon>Bacillota</taxon>
        <taxon>Clostridia</taxon>
        <taxon>Eubacteriales</taxon>
        <taxon>Oscillospiraceae</taxon>
        <taxon>Anaerotruncus</taxon>
    </lineage>
</organism>
<dbReference type="AlphaFoldDB" id="A0A845QIK5"/>
<dbReference type="PROSITE" id="PS51459">
    <property type="entry name" value="FIDO"/>
    <property type="match status" value="1"/>
</dbReference>